<dbReference type="InterPro" id="IPR013207">
    <property type="entry name" value="LGFP"/>
</dbReference>
<dbReference type="SUPFAM" id="SSF69318">
    <property type="entry name" value="Integrin alpha N-terminal domain"/>
    <property type="match status" value="1"/>
</dbReference>
<reference evidence="2 3" key="1">
    <citation type="journal article" date="2021" name="Res Sq">
        <title>Streptomyces Pimoensis sp. nov., Isolated From the Taklimakan Desert in Xinjiang, China.</title>
        <authorList>
            <person name="Zhang P."/>
            <person name="Luo X."/>
            <person name="Luo X."/>
            <person name="Liu Z."/>
            <person name="Xia Z."/>
            <person name="Wan C."/>
            <person name="zhang L."/>
        </authorList>
    </citation>
    <scope>NUCLEOTIDE SEQUENCE [LARGE SCALE GENOMIC DNA]</scope>
    <source>
        <strain evidence="2 3">TRM75549</strain>
    </source>
</reference>
<feature type="region of interest" description="Disordered" evidence="1">
    <location>
        <begin position="233"/>
        <end position="253"/>
    </location>
</feature>
<feature type="region of interest" description="Disordered" evidence="1">
    <location>
        <begin position="283"/>
        <end position="344"/>
    </location>
</feature>
<sequence>MLVCGADGSFFGSVSVEHSGSASPTAIRAPVSVWTVSPHAGAGTVGCRPRRRRPGRAAAWPHTGAWEVHGSIWTKWNALGREAGVLGCPTADERPTSDGVGRFSTFSKGGKASGIYYVYDIGAYAVQGAIHTRYLELGGPKEIGHPVADEKATTPKAGAFQRFRFRDEETHSSAICWSKATGAWPVRNAILSTWQSLKSENGSLGFPVSGEYQVTGGVRADFENGCIRWNRASGTTTEHKPDDRTAHLRTDLAGDVNGDGRTDMITVHDYGAASTGIHVLTAEADGGVRRRRSGRAPGAASTRPWPSGPPATPTATGSPTSPPSTGTRTARSPCGRSSPRRTAA</sequence>
<evidence type="ECO:0000256" key="1">
    <source>
        <dbReference type="SAM" id="MobiDB-lite"/>
    </source>
</evidence>
<evidence type="ECO:0000313" key="3">
    <source>
        <dbReference type="Proteomes" id="UP001567537"/>
    </source>
</evidence>
<dbReference type="InterPro" id="IPR028994">
    <property type="entry name" value="Integrin_alpha_N"/>
</dbReference>
<accession>A0ABV4J426</accession>
<feature type="compositionally biased region" description="Low complexity" evidence="1">
    <location>
        <begin position="295"/>
        <end position="305"/>
    </location>
</feature>
<name>A0ABV4J426_9ACTN</name>
<organism evidence="2 3">
    <name type="scientific">Streptomyces pimonensis</name>
    <dbReference type="NCBI Taxonomy" id="2860288"/>
    <lineage>
        <taxon>Bacteria</taxon>
        <taxon>Bacillati</taxon>
        <taxon>Actinomycetota</taxon>
        <taxon>Actinomycetes</taxon>
        <taxon>Kitasatosporales</taxon>
        <taxon>Streptomycetaceae</taxon>
        <taxon>Streptomyces</taxon>
    </lineage>
</organism>
<feature type="compositionally biased region" description="Basic and acidic residues" evidence="1">
    <location>
        <begin position="237"/>
        <end position="253"/>
    </location>
</feature>
<proteinExistence type="predicted"/>
<dbReference type="EMBL" id="JAHWZY010000029">
    <property type="protein sequence ID" value="MEZ3181683.1"/>
    <property type="molecule type" value="Genomic_DNA"/>
</dbReference>
<dbReference type="Gene3D" id="2.40.128.340">
    <property type="match status" value="1"/>
</dbReference>
<dbReference type="Pfam" id="PF08310">
    <property type="entry name" value="LGFP"/>
    <property type="match status" value="3"/>
</dbReference>
<keyword evidence="3" id="KW-1185">Reference proteome</keyword>
<evidence type="ECO:0000313" key="2">
    <source>
        <dbReference type="EMBL" id="MEZ3181683.1"/>
    </source>
</evidence>
<dbReference type="Proteomes" id="UP001567537">
    <property type="component" value="Unassembled WGS sequence"/>
</dbReference>
<protein>
    <submittedName>
        <fullName evidence="2">Uncharacterized protein</fullName>
    </submittedName>
</protein>
<feature type="compositionally biased region" description="Low complexity" evidence="1">
    <location>
        <begin position="313"/>
        <end position="333"/>
    </location>
</feature>
<gene>
    <name evidence="2" type="ORF">KYY02_24255</name>
</gene>
<comment type="caution">
    <text evidence="2">The sequence shown here is derived from an EMBL/GenBank/DDBJ whole genome shotgun (WGS) entry which is preliminary data.</text>
</comment>
<dbReference type="RefSeq" id="WP_371241501.1">
    <property type="nucleotide sequence ID" value="NZ_JAHWZY010000029.1"/>
</dbReference>